<keyword evidence="2" id="KW-0326">Glycosidase</keyword>
<dbReference type="InterPro" id="IPR023186">
    <property type="entry name" value="IUNH"/>
</dbReference>
<dbReference type="Pfam" id="PF01156">
    <property type="entry name" value="IU_nuc_hydro"/>
    <property type="match status" value="1"/>
</dbReference>
<keyword evidence="5" id="KW-1185">Reference proteome</keyword>
<dbReference type="AlphaFoldDB" id="A0A4R6RYR7"/>
<dbReference type="GO" id="GO:0005829">
    <property type="term" value="C:cytosol"/>
    <property type="evidence" value="ECO:0007669"/>
    <property type="project" value="TreeGrafter"/>
</dbReference>
<dbReference type="GO" id="GO:0006152">
    <property type="term" value="P:purine nucleoside catabolic process"/>
    <property type="evidence" value="ECO:0007669"/>
    <property type="project" value="TreeGrafter"/>
</dbReference>
<dbReference type="PANTHER" id="PTHR12304:SF4">
    <property type="entry name" value="URIDINE NUCLEOSIDASE"/>
    <property type="match status" value="1"/>
</dbReference>
<gene>
    <name evidence="4" type="ORF">EDF62_2021</name>
</gene>
<organism evidence="4 5">
    <name type="scientific">Leucobacter luti</name>
    <dbReference type="NCBI Taxonomy" id="340320"/>
    <lineage>
        <taxon>Bacteria</taxon>
        <taxon>Bacillati</taxon>
        <taxon>Actinomycetota</taxon>
        <taxon>Actinomycetes</taxon>
        <taxon>Micrococcales</taxon>
        <taxon>Microbacteriaceae</taxon>
        <taxon>Leucobacter</taxon>
    </lineage>
</organism>
<dbReference type="PANTHER" id="PTHR12304">
    <property type="entry name" value="INOSINE-URIDINE PREFERRING NUCLEOSIDE HYDROLASE"/>
    <property type="match status" value="1"/>
</dbReference>
<dbReference type="Gene3D" id="3.90.245.10">
    <property type="entry name" value="Ribonucleoside hydrolase-like"/>
    <property type="match status" value="1"/>
</dbReference>
<name>A0A4R6RYR7_9MICO</name>
<dbReference type="CDD" id="cd02651">
    <property type="entry name" value="nuc_hydro_IU_UC_XIUA"/>
    <property type="match status" value="1"/>
</dbReference>
<feature type="domain" description="Inosine/uridine-preferring nucleoside hydrolase" evidence="3">
    <location>
        <begin position="5"/>
        <end position="297"/>
    </location>
</feature>
<accession>A0A4R6RYR7</accession>
<evidence type="ECO:0000256" key="1">
    <source>
        <dbReference type="ARBA" id="ARBA00022801"/>
    </source>
</evidence>
<protein>
    <submittedName>
        <fullName evidence="4">Pyrimidine-specific ribonucleoside hydrolase</fullName>
    </submittedName>
</protein>
<evidence type="ECO:0000256" key="2">
    <source>
        <dbReference type="ARBA" id="ARBA00023295"/>
    </source>
</evidence>
<dbReference type="GO" id="GO:0008477">
    <property type="term" value="F:purine nucleosidase activity"/>
    <property type="evidence" value="ECO:0007669"/>
    <property type="project" value="TreeGrafter"/>
</dbReference>
<reference evidence="4 5" key="1">
    <citation type="submission" date="2019-03" db="EMBL/GenBank/DDBJ databases">
        <title>Genomic analyses of the natural microbiome of Caenorhabditis elegans.</title>
        <authorList>
            <person name="Samuel B."/>
        </authorList>
    </citation>
    <scope>NUCLEOTIDE SEQUENCE [LARGE SCALE GENOMIC DNA]</scope>
    <source>
        <strain evidence="4 5">JUb18</strain>
    </source>
</reference>
<sequence length="316" mass="32992">MPRPIIIDTDPGIDDALAIMLAAASPEVELLGIVAVAGNVGIEYTAPNAAALADLLGLDCPVGRGSSSPLWRTPEYAPQVHGENGFGGYSLPASERVLEPGVPLLARLIESSADPVTVVAIGPLTNIALLMAEYPETAQKVERFVIMGGGTLRDTGNATPTAEFNIAFDPEAAVRVFGFGVPITMVGLNATHQALVGAQHLPDLMASGGPAAQMVAHLLGSYSDDANADSGDTGMAQHDSLALAAVLDPAVIGTEHYRVDVENTGRLTTGMTVVDYLGRWGTPNCDVAFDVDVPRFRALLNTRLTALDSRLKEARS</sequence>
<dbReference type="SUPFAM" id="SSF53590">
    <property type="entry name" value="Nucleoside hydrolase"/>
    <property type="match status" value="1"/>
</dbReference>
<dbReference type="InterPro" id="IPR036452">
    <property type="entry name" value="Ribo_hydro-like"/>
</dbReference>
<dbReference type="OrthoDB" id="9797882at2"/>
<evidence type="ECO:0000259" key="3">
    <source>
        <dbReference type="Pfam" id="PF01156"/>
    </source>
</evidence>
<dbReference type="RefSeq" id="WP_133616905.1">
    <property type="nucleotide sequence ID" value="NZ_SNYA01000005.1"/>
</dbReference>
<dbReference type="Proteomes" id="UP000295601">
    <property type="component" value="Unassembled WGS sequence"/>
</dbReference>
<keyword evidence="1 4" id="KW-0378">Hydrolase</keyword>
<proteinExistence type="predicted"/>
<evidence type="ECO:0000313" key="5">
    <source>
        <dbReference type="Proteomes" id="UP000295601"/>
    </source>
</evidence>
<dbReference type="EMBL" id="SNYA01000005">
    <property type="protein sequence ID" value="TDP91406.1"/>
    <property type="molecule type" value="Genomic_DNA"/>
</dbReference>
<dbReference type="InterPro" id="IPR001910">
    <property type="entry name" value="Inosine/uridine_hydrolase_dom"/>
</dbReference>
<comment type="caution">
    <text evidence="4">The sequence shown here is derived from an EMBL/GenBank/DDBJ whole genome shotgun (WGS) entry which is preliminary data.</text>
</comment>
<evidence type="ECO:0000313" key="4">
    <source>
        <dbReference type="EMBL" id="TDP91406.1"/>
    </source>
</evidence>